<name>A0A9N9PHG9_9GLOM</name>
<dbReference type="SUPFAM" id="SSF55979">
    <property type="entry name" value="DNA clamp"/>
    <property type="match status" value="1"/>
</dbReference>
<dbReference type="GO" id="GO:0003677">
    <property type="term" value="F:DNA binding"/>
    <property type="evidence" value="ECO:0007669"/>
    <property type="project" value="InterPro"/>
</dbReference>
<sequence>TKKLVPNVNIKFTESSINFSSMDLLHIALISVYFDKESFEKY</sequence>
<dbReference type="Gene3D" id="3.10.150.10">
    <property type="entry name" value="DNA Polymerase III, subunit A, domain 2"/>
    <property type="match status" value="1"/>
</dbReference>
<feature type="domain" description="Proliferating cell nuclear antigen PCNA N-terminal" evidence="1">
    <location>
        <begin position="2"/>
        <end position="42"/>
    </location>
</feature>
<reference evidence="2" key="1">
    <citation type="submission" date="2021-06" db="EMBL/GenBank/DDBJ databases">
        <authorList>
            <person name="Kallberg Y."/>
            <person name="Tangrot J."/>
            <person name="Rosling A."/>
        </authorList>
    </citation>
    <scope>NUCLEOTIDE SEQUENCE</scope>
    <source>
        <strain evidence="2">FL966</strain>
    </source>
</reference>
<dbReference type="GO" id="GO:0006275">
    <property type="term" value="P:regulation of DNA replication"/>
    <property type="evidence" value="ECO:0007669"/>
    <property type="project" value="InterPro"/>
</dbReference>
<dbReference type="InterPro" id="IPR046938">
    <property type="entry name" value="DNA_clamp_sf"/>
</dbReference>
<dbReference type="InterPro" id="IPR022648">
    <property type="entry name" value="Pr_cel_nuc_antig_N"/>
</dbReference>
<comment type="caution">
    <text evidence="2">The sequence shown here is derived from an EMBL/GenBank/DDBJ whole genome shotgun (WGS) entry which is preliminary data.</text>
</comment>
<dbReference type="Proteomes" id="UP000789759">
    <property type="component" value="Unassembled WGS sequence"/>
</dbReference>
<feature type="non-terminal residue" evidence="2">
    <location>
        <position position="1"/>
    </location>
</feature>
<evidence type="ECO:0000313" key="2">
    <source>
        <dbReference type="EMBL" id="CAG8827776.1"/>
    </source>
</evidence>
<gene>
    <name evidence="2" type="ORF">CPELLU_LOCUS20332</name>
</gene>
<evidence type="ECO:0000259" key="1">
    <source>
        <dbReference type="Pfam" id="PF00705"/>
    </source>
</evidence>
<dbReference type="EMBL" id="CAJVQA010059555">
    <property type="protein sequence ID" value="CAG8827776.1"/>
    <property type="molecule type" value="Genomic_DNA"/>
</dbReference>
<dbReference type="Pfam" id="PF00705">
    <property type="entry name" value="PCNA_N"/>
    <property type="match status" value="1"/>
</dbReference>
<dbReference type="AlphaFoldDB" id="A0A9N9PHG9"/>
<accession>A0A9N9PHG9</accession>
<evidence type="ECO:0000313" key="3">
    <source>
        <dbReference type="Proteomes" id="UP000789759"/>
    </source>
</evidence>
<keyword evidence="3" id="KW-1185">Reference proteome</keyword>
<proteinExistence type="predicted"/>
<dbReference type="OrthoDB" id="534348at2759"/>
<organism evidence="2 3">
    <name type="scientific">Cetraspora pellucida</name>
    <dbReference type="NCBI Taxonomy" id="1433469"/>
    <lineage>
        <taxon>Eukaryota</taxon>
        <taxon>Fungi</taxon>
        <taxon>Fungi incertae sedis</taxon>
        <taxon>Mucoromycota</taxon>
        <taxon>Glomeromycotina</taxon>
        <taxon>Glomeromycetes</taxon>
        <taxon>Diversisporales</taxon>
        <taxon>Gigasporaceae</taxon>
        <taxon>Cetraspora</taxon>
    </lineage>
</organism>
<feature type="non-terminal residue" evidence="2">
    <location>
        <position position="42"/>
    </location>
</feature>
<protein>
    <submittedName>
        <fullName evidence="2">13891_t:CDS:1</fullName>
    </submittedName>
</protein>